<sequence>MVKIYSVLFSAICLTASAQEVQWQKDIKSSTQDFLSTLSVTVDGQFLVSGSSIQPPKMTSVSSSGGARQNNGYDFHLVKLDQDGREVWEKFFQGQNHDFLTATVATQEGGFLLAGTTLSPEGLDKKGRAFGGSDIWLIKIAENGTEEWQRTIGTAGNDEARAVVQSTDLGYFVAGSIQDKETGYGSKDVWLLKLDKNGKPTKEIVLGGSGLDEVEKMIPTADGGALIGIYSRSGKFTEKKSGAASTTSKNSSPTEKSETIDRTLSRSVAFFTDEKDGPEPQRSTSGPAGTAPAKSPVSKNSGVPRTSFAKDSENYGEGDFWIIKLDKEGNVEWQKNVGGKGDDHIRAMALTGSGFVVGGESRSDNSGNKTSGVEEGTDLWIIALDHSGNEQFQKSYSFGNRDVLMSLNTIWDKKGTASRGYLVGGYTQSEGRKEKDDETFWMLHLDEKGDEVWRKYIEGKSREKVERLVSAAMLFDGSFVLAGTSAKELGKENWKVVKLGDSQVKELIEKQEIRIYPNPVSDYCYVEIGFDFKEATIELYDMGGRLVDTVKTKNRVTKIITQPLIQGVFLAVVKTETKIVNAKIIKK</sequence>
<dbReference type="PANTHER" id="PTHR42754:SF1">
    <property type="entry name" value="LIPOPROTEIN"/>
    <property type="match status" value="1"/>
</dbReference>
<dbReference type="NCBIfam" id="TIGR04183">
    <property type="entry name" value="Por_Secre_tail"/>
    <property type="match status" value="1"/>
</dbReference>
<proteinExistence type="predicted"/>
<dbReference type="Proteomes" id="UP000539710">
    <property type="component" value="Unassembled WGS sequence"/>
</dbReference>
<feature type="compositionally biased region" description="Basic and acidic residues" evidence="2">
    <location>
        <begin position="255"/>
        <end position="264"/>
    </location>
</feature>
<feature type="compositionally biased region" description="Polar residues" evidence="2">
    <location>
        <begin position="243"/>
        <end position="254"/>
    </location>
</feature>
<evidence type="ECO:0000256" key="2">
    <source>
        <dbReference type="SAM" id="MobiDB-lite"/>
    </source>
</evidence>
<dbReference type="InterPro" id="IPR011047">
    <property type="entry name" value="Quinoprotein_ADH-like_sf"/>
</dbReference>
<dbReference type="AlphaFoldDB" id="A0A7D7LM36"/>
<feature type="region of interest" description="Disordered" evidence="2">
    <location>
        <begin position="238"/>
        <end position="311"/>
    </location>
</feature>
<protein>
    <submittedName>
        <fullName evidence="6">T9SS type A sorting domain-containing protein</fullName>
    </submittedName>
</protein>
<gene>
    <name evidence="6" type="ORF">H1R16_10410</name>
    <name evidence="5" type="ORF">H2507_05055</name>
</gene>
<evidence type="ECO:0000313" key="8">
    <source>
        <dbReference type="Proteomes" id="UP000539710"/>
    </source>
</evidence>
<evidence type="ECO:0000256" key="3">
    <source>
        <dbReference type="SAM" id="SignalP"/>
    </source>
</evidence>
<accession>A0A7D7LM36</accession>
<evidence type="ECO:0000313" key="7">
    <source>
        <dbReference type="Proteomes" id="UP000515349"/>
    </source>
</evidence>
<feature type="chain" id="PRO_5044656156" evidence="3">
    <location>
        <begin position="19"/>
        <end position="587"/>
    </location>
</feature>
<feature type="signal peptide" evidence="3">
    <location>
        <begin position="1"/>
        <end position="18"/>
    </location>
</feature>
<dbReference type="RefSeq" id="WP_181886610.1">
    <property type="nucleotide sequence ID" value="NZ_CP059472.1"/>
</dbReference>
<reference evidence="6 7" key="1">
    <citation type="submission" date="2020-07" db="EMBL/GenBank/DDBJ databases">
        <title>Chryseobacterium sp.cx-624.</title>
        <authorList>
            <person name="Yang C."/>
        </authorList>
    </citation>
    <scope>NUCLEOTIDE SEQUENCE [LARGE SCALE GENOMIC DNA]</scope>
    <source>
        <strain evidence="7">cx-624</strain>
        <strain evidence="6">Cx-624</strain>
    </source>
</reference>
<reference evidence="8" key="2">
    <citation type="submission" date="2020-07" db="EMBL/GenBank/DDBJ databases">
        <title>Flavobacterium sp. xlx-214.</title>
        <authorList>
            <person name="Yang C."/>
        </authorList>
    </citation>
    <scope>NUCLEOTIDE SEQUENCE [LARGE SCALE GENOMIC DNA]</scope>
    <source>
        <strain evidence="8">CX-624</strain>
    </source>
</reference>
<evidence type="ECO:0000259" key="4">
    <source>
        <dbReference type="Pfam" id="PF18962"/>
    </source>
</evidence>
<dbReference type="Proteomes" id="UP000515349">
    <property type="component" value="Chromosome"/>
</dbReference>
<dbReference type="PANTHER" id="PTHR42754">
    <property type="entry name" value="ENDOGLUCANASE"/>
    <property type="match status" value="1"/>
</dbReference>
<feature type="domain" description="Secretion system C-terminal sorting" evidence="4">
    <location>
        <begin position="515"/>
        <end position="585"/>
    </location>
</feature>
<dbReference type="InterPro" id="IPR026444">
    <property type="entry name" value="Secre_tail"/>
</dbReference>
<keyword evidence="1 3" id="KW-0732">Signal</keyword>
<evidence type="ECO:0000313" key="5">
    <source>
        <dbReference type="EMBL" id="MBA5246532.1"/>
    </source>
</evidence>
<evidence type="ECO:0000313" key="6">
    <source>
        <dbReference type="EMBL" id="QMS98104.1"/>
    </source>
</evidence>
<dbReference type="Pfam" id="PF18962">
    <property type="entry name" value="Por_Secre_tail"/>
    <property type="match status" value="1"/>
</dbReference>
<dbReference type="EMBL" id="JACEUX010000001">
    <property type="protein sequence ID" value="MBA5246532.1"/>
    <property type="molecule type" value="Genomic_DNA"/>
</dbReference>
<dbReference type="SUPFAM" id="SSF50998">
    <property type="entry name" value="Quinoprotein alcohol dehydrogenase-like"/>
    <property type="match status" value="1"/>
</dbReference>
<dbReference type="EMBL" id="CP059472">
    <property type="protein sequence ID" value="QMS98104.1"/>
    <property type="molecule type" value="Genomic_DNA"/>
</dbReference>
<keyword evidence="8" id="KW-1185">Reference proteome</keyword>
<evidence type="ECO:0000256" key="1">
    <source>
        <dbReference type="ARBA" id="ARBA00022729"/>
    </source>
</evidence>
<name>A0A7D7LM36_9FLAO</name>
<dbReference type="KEGG" id="cbau:H1R16_10410"/>
<organism evidence="6 7">
    <name type="scientific">Marnyiella aurantia</name>
    <dbReference type="NCBI Taxonomy" id="2758037"/>
    <lineage>
        <taxon>Bacteria</taxon>
        <taxon>Pseudomonadati</taxon>
        <taxon>Bacteroidota</taxon>
        <taxon>Flavobacteriia</taxon>
        <taxon>Flavobacteriales</taxon>
        <taxon>Weeksellaceae</taxon>
        <taxon>Marnyiella</taxon>
    </lineage>
</organism>
<reference evidence="5" key="3">
    <citation type="submission" date="2020-07" db="EMBL/GenBank/DDBJ databases">
        <authorList>
            <person name="Yang C."/>
        </authorList>
    </citation>
    <scope>NUCLEOTIDE SEQUENCE</scope>
    <source>
        <strain evidence="5">Cx-624</strain>
    </source>
</reference>